<dbReference type="InterPro" id="IPR012833">
    <property type="entry name" value="NrdD"/>
</dbReference>
<proteinExistence type="predicted"/>
<evidence type="ECO:0000313" key="1">
    <source>
        <dbReference type="EMBL" id="OGC31335.1"/>
    </source>
</evidence>
<protein>
    <submittedName>
        <fullName evidence="1">Uncharacterized protein</fullName>
    </submittedName>
</protein>
<dbReference type="AlphaFoldDB" id="A0A1F4TF30"/>
<dbReference type="Pfam" id="PF13597">
    <property type="entry name" value="NRDD"/>
    <property type="match status" value="1"/>
</dbReference>
<name>A0A1F4TF30_UNCSA</name>
<dbReference type="STRING" id="1802583.A2311_03760"/>
<dbReference type="GO" id="GO:0008998">
    <property type="term" value="F:ribonucleoside-triphosphate reductase (thioredoxin) activity"/>
    <property type="evidence" value="ECO:0007669"/>
    <property type="project" value="InterPro"/>
</dbReference>
<gene>
    <name evidence="1" type="ORF">A2311_03760</name>
</gene>
<dbReference type="EMBL" id="MEUF01000083">
    <property type="protein sequence ID" value="OGC31335.1"/>
    <property type="molecule type" value="Genomic_DNA"/>
</dbReference>
<evidence type="ECO:0000313" key="2">
    <source>
        <dbReference type="Proteomes" id="UP000178951"/>
    </source>
</evidence>
<dbReference type="GO" id="GO:0006260">
    <property type="term" value="P:DNA replication"/>
    <property type="evidence" value="ECO:0007669"/>
    <property type="project" value="InterPro"/>
</dbReference>
<accession>A0A1F4TF30</accession>
<organism evidence="1 2">
    <name type="scientific">candidate division WOR-1 bacterium RIFOXYB2_FULL_48_7</name>
    <dbReference type="NCBI Taxonomy" id="1802583"/>
    <lineage>
        <taxon>Bacteria</taxon>
        <taxon>Bacillati</taxon>
        <taxon>Saganbacteria</taxon>
    </lineage>
</organism>
<comment type="caution">
    <text evidence="1">The sequence shown here is derived from an EMBL/GenBank/DDBJ whole genome shotgun (WGS) entry which is preliminary data.</text>
</comment>
<dbReference type="Proteomes" id="UP000178951">
    <property type="component" value="Unassembled WGS sequence"/>
</dbReference>
<reference evidence="1 2" key="1">
    <citation type="journal article" date="2016" name="Nat. Commun.">
        <title>Thousands of microbial genomes shed light on interconnected biogeochemical processes in an aquifer system.</title>
        <authorList>
            <person name="Anantharaman K."/>
            <person name="Brown C.T."/>
            <person name="Hug L.A."/>
            <person name="Sharon I."/>
            <person name="Castelle C.J."/>
            <person name="Probst A.J."/>
            <person name="Thomas B.C."/>
            <person name="Singh A."/>
            <person name="Wilkins M.J."/>
            <person name="Karaoz U."/>
            <person name="Brodie E.L."/>
            <person name="Williams K.H."/>
            <person name="Hubbard S.S."/>
            <person name="Banfield J.F."/>
        </authorList>
    </citation>
    <scope>NUCLEOTIDE SEQUENCE [LARGE SCALE GENOMIC DNA]</scope>
</reference>
<sequence>MTLNELSSYLEASPHIMWANDDEGNFYFRHEHYDGEHEKVKIEPKALKELSVEKLDQILTAGRNVDHITRITGYFSRISGWNKGKKGELKERQRVTVS</sequence>